<sequence>MQKLCVVIALISLLGIGFTFYSHMMSDEMQLERLGYSKEVITQLRNENSEMIDKIIRDKRSSEELLDYLFVKNFNYDCYDEYVDLKEKYPELEATEVVYVASFFEHVFVPTLLQNGYDETTIDMWFQSPNFSQYIKTGDITTLNSILSFAKETGNDLYTLLEYVSYEKRYPQIGINETIARVDEYQNTIFPALKQKGYQAEEIEVLYTSCELTDLKALIDTDLNPSQTLELMTASSFSSANFEIYDEVLNSGHSITYALQYAKYPNVKSNFYEAIVSTPNPNQLLALVNKNYQLEATYVPTDFVPLDVTLSTFALTGTNYLRRDAADATEKLFEAAKEEGIELLLRSGYISYETQKKNYEQDLYEMGMEYAEKISMRPGHSEHQLGLAIDVTSDSVNQSLSVDFAKTEEGKWVLEHAHEFGFIIRYPENREAEVGYTYQPWHLRYVGVEVASEIYENDWVLEDYILTYGLLDQ</sequence>
<dbReference type="Gene3D" id="3.30.1380.10">
    <property type="match status" value="1"/>
</dbReference>
<dbReference type="InterPro" id="IPR003709">
    <property type="entry name" value="VanY-like_core_dom"/>
</dbReference>
<dbReference type="PANTHER" id="PTHR34385:SF1">
    <property type="entry name" value="PEPTIDOGLYCAN L-ALANYL-D-GLUTAMATE ENDOPEPTIDASE CWLK"/>
    <property type="match status" value="1"/>
</dbReference>
<dbReference type="AlphaFoldDB" id="A0A9X4XAK4"/>
<keyword evidence="2" id="KW-0378">Hydrolase</keyword>
<proteinExistence type="predicted"/>
<dbReference type="Proteomes" id="UP000487649">
    <property type="component" value="Unassembled WGS sequence"/>
</dbReference>
<organism evidence="2 3">
    <name type="scientific">Turicibacter sanguinis</name>
    <dbReference type="NCBI Taxonomy" id="154288"/>
    <lineage>
        <taxon>Bacteria</taxon>
        <taxon>Bacillati</taxon>
        <taxon>Bacillota</taxon>
        <taxon>Erysipelotrichia</taxon>
        <taxon>Erysipelotrichales</taxon>
        <taxon>Turicibacteraceae</taxon>
        <taxon>Turicibacter</taxon>
    </lineage>
</organism>
<evidence type="ECO:0000313" key="3">
    <source>
        <dbReference type="Proteomes" id="UP000487649"/>
    </source>
</evidence>
<dbReference type="Pfam" id="PF02557">
    <property type="entry name" value="VanY"/>
    <property type="match status" value="1"/>
</dbReference>
<dbReference type="PANTHER" id="PTHR34385">
    <property type="entry name" value="D-ALANYL-D-ALANINE CARBOXYPEPTIDASE"/>
    <property type="match status" value="1"/>
</dbReference>
<gene>
    <name evidence="2" type="ORF">GMA92_00255</name>
</gene>
<reference evidence="2 3" key="1">
    <citation type="journal article" date="2019" name="Nat. Med.">
        <title>A library of human gut bacterial isolates paired with longitudinal multiomics data enables mechanistic microbiome research.</title>
        <authorList>
            <person name="Poyet M."/>
            <person name="Groussin M."/>
            <person name="Gibbons S.M."/>
            <person name="Avila-Pacheco J."/>
            <person name="Jiang X."/>
            <person name="Kearney S.M."/>
            <person name="Perrotta A.R."/>
            <person name="Berdy B."/>
            <person name="Zhao S."/>
            <person name="Lieberman T.D."/>
            <person name="Swanson P.K."/>
            <person name="Smith M."/>
            <person name="Roesemann S."/>
            <person name="Alexander J.E."/>
            <person name="Rich S.A."/>
            <person name="Livny J."/>
            <person name="Vlamakis H."/>
            <person name="Clish C."/>
            <person name="Bullock K."/>
            <person name="Deik A."/>
            <person name="Scott J."/>
            <person name="Pierce K.A."/>
            <person name="Xavier R.J."/>
            <person name="Alm E.J."/>
        </authorList>
    </citation>
    <scope>NUCLEOTIDE SEQUENCE [LARGE SCALE GENOMIC DNA]</scope>
    <source>
        <strain evidence="2 3">BIOML-A198</strain>
    </source>
</reference>
<dbReference type="GO" id="GO:0006508">
    <property type="term" value="P:proteolysis"/>
    <property type="evidence" value="ECO:0007669"/>
    <property type="project" value="InterPro"/>
</dbReference>
<dbReference type="InterPro" id="IPR052179">
    <property type="entry name" value="DD-CPase-like"/>
</dbReference>
<dbReference type="RefSeq" id="WP_006784032.1">
    <property type="nucleotide sequence ID" value="NZ_CAUWFM010000022.1"/>
</dbReference>
<evidence type="ECO:0000259" key="1">
    <source>
        <dbReference type="Pfam" id="PF02557"/>
    </source>
</evidence>
<keyword evidence="2" id="KW-0645">Protease</keyword>
<dbReference type="InterPro" id="IPR009045">
    <property type="entry name" value="Zn_M74/Hedgehog-like"/>
</dbReference>
<name>A0A9X4XAK4_9FIRM</name>
<evidence type="ECO:0000313" key="2">
    <source>
        <dbReference type="EMBL" id="MTK19869.1"/>
    </source>
</evidence>
<keyword evidence="2" id="KW-0121">Carboxypeptidase</keyword>
<accession>A0A9X4XAK4</accession>
<comment type="caution">
    <text evidence="2">The sequence shown here is derived from an EMBL/GenBank/DDBJ whole genome shotgun (WGS) entry which is preliminary data.</text>
</comment>
<dbReference type="SUPFAM" id="SSF55166">
    <property type="entry name" value="Hedgehog/DD-peptidase"/>
    <property type="match status" value="1"/>
</dbReference>
<protein>
    <submittedName>
        <fullName evidence="2">D-alanyl-D-alanine carboxypeptidase family protein</fullName>
    </submittedName>
</protein>
<dbReference type="CDD" id="cd14852">
    <property type="entry name" value="LD-carboxypeptidase"/>
    <property type="match status" value="1"/>
</dbReference>
<dbReference type="EMBL" id="WMQE01000001">
    <property type="protein sequence ID" value="MTK19869.1"/>
    <property type="molecule type" value="Genomic_DNA"/>
</dbReference>
<dbReference type="GO" id="GO:0004180">
    <property type="term" value="F:carboxypeptidase activity"/>
    <property type="evidence" value="ECO:0007669"/>
    <property type="project" value="UniProtKB-KW"/>
</dbReference>
<dbReference type="InterPro" id="IPR058193">
    <property type="entry name" value="VanY/YodJ_core_dom"/>
</dbReference>
<feature type="domain" description="D-alanyl-D-alanine carboxypeptidase-like core" evidence="1">
    <location>
        <begin position="319"/>
        <end position="447"/>
    </location>
</feature>